<keyword evidence="4 12" id="KW-0812">Transmembrane</keyword>
<evidence type="ECO:0000256" key="2">
    <source>
        <dbReference type="ARBA" id="ARBA00009765"/>
    </source>
</evidence>
<dbReference type="Gene3D" id="1.20.58.340">
    <property type="entry name" value="Magnesium transport protein CorA, transmembrane region"/>
    <property type="match status" value="1"/>
</dbReference>
<dbReference type="FunFam" id="2.40.128.330:FF:000002">
    <property type="entry name" value="Inner membrane magnesium transporter mrs2"/>
    <property type="match status" value="1"/>
</dbReference>
<dbReference type="Gene3D" id="2.40.128.330">
    <property type="match status" value="1"/>
</dbReference>
<dbReference type="InterPro" id="IPR039204">
    <property type="entry name" value="MRS2-like"/>
</dbReference>
<feature type="coiled-coil region" evidence="13">
    <location>
        <begin position="252"/>
        <end position="322"/>
    </location>
</feature>
<evidence type="ECO:0000256" key="7">
    <source>
        <dbReference type="ARBA" id="ARBA00022946"/>
    </source>
</evidence>
<comment type="subcellular location">
    <subcellularLocation>
        <location evidence="1 12">Mitochondrion inner membrane</location>
        <topology evidence="1 12">Multi-pass membrane protein</topology>
    </subcellularLocation>
</comment>
<evidence type="ECO:0000256" key="10">
    <source>
        <dbReference type="ARBA" id="ARBA00023128"/>
    </source>
</evidence>
<evidence type="ECO:0000256" key="12">
    <source>
        <dbReference type="RuleBase" id="RU366042"/>
    </source>
</evidence>
<protein>
    <recommendedName>
        <fullName evidence="12">Magnesium transporter</fullName>
    </recommendedName>
</protein>
<dbReference type="OrthoDB" id="10251508at2759"/>
<evidence type="ECO:0000313" key="14">
    <source>
        <dbReference type="EMBL" id="KAF7318297.1"/>
    </source>
</evidence>
<keyword evidence="3 12" id="KW-0813">Transport</keyword>
<evidence type="ECO:0000256" key="5">
    <source>
        <dbReference type="ARBA" id="ARBA00022792"/>
    </source>
</evidence>
<dbReference type="EMBL" id="JACAZE010000004">
    <property type="protein sequence ID" value="KAF7318297.1"/>
    <property type="molecule type" value="Genomic_DNA"/>
</dbReference>
<dbReference type="PANTHER" id="PTHR13890:SF0">
    <property type="entry name" value="MAGNESIUM TRANSPORTER MRS2 HOMOLOG, MITOCHONDRIAL"/>
    <property type="match status" value="1"/>
</dbReference>
<keyword evidence="15" id="KW-1185">Reference proteome</keyword>
<evidence type="ECO:0000313" key="15">
    <source>
        <dbReference type="Proteomes" id="UP000613580"/>
    </source>
</evidence>
<dbReference type="GO" id="GO:0005743">
    <property type="term" value="C:mitochondrial inner membrane"/>
    <property type="evidence" value="ECO:0007669"/>
    <property type="project" value="UniProtKB-SubCell"/>
</dbReference>
<keyword evidence="10" id="KW-0496">Mitochondrion</keyword>
<dbReference type="CDD" id="cd12823">
    <property type="entry name" value="Mrs2_Mfm1p-like"/>
    <property type="match status" value="1"/>
</dbReference>
<keyword evidence="7" id="KW-0809">Transit peptide</keyword>
<dbReference type="GO" id="GO:0045016">
    <property type="term" value="P:mitochondrial magnesium ion transmembrane transport"/>
    <property type="evidence" value="ECO:0007669"/>
    <property type="project" value="TreeGrafter"/>
</dbReference>
<evidence type="ECO:0000256" key="13">
    <source>
        <dbReference type="SAM" id="Coils"/>
    </source>
</evidence>
<keyword evidence="8 12" id="KW-1133">Transmembrane helix</keyword>
<keyword evidence="11 12" id="KW-0472">Membrane</keyword>
<dbReference type="GO" id="GO:0015095">
    <property type="term" value="F:magnesium ion transmembrane transporter activity"/>
    <property type="evidence" value="ECO:0007669"/>
    <property type="project" value="TreeGrafter"/>
</dbReference>
<evidence type="ECO:0000256" key="1">
    <source>
        <dbReference type="ARBA" id="ARBA00004448"/>
    </source>
</evidence>
<comment type="caution">
    <text evidence="14">The sequence shown here is derived from an EMBL/GenBank/DDBJ whole genome shotgun (WGS) entry which is preliminary data.</text>
</comment>
<evidence type="ECO:0000256" key="4">
    <source>
        <dbReference type="ARBA" id="ARBA00022692"/>
    </source>
</evidence>
<evidence type="ECO:0000256" key="11">
    <source>
        <dbReference type="ARBA" id="ARBA00023136"/>
    </source>
</evidence>
<gene>
    <name evidence="14" type="ORF">HMN09_00338400</name>
</gene>
<reference evidence="14" key="1">
    <citation type="submission" date="2020-05" db="EMBL/GenBank/DDBJ databases">
        <title>Mycena genomes resolve the evolution of fungal bioluminescence.</title>
        <authorList>
            <person name="Tsai I.J."/>
        </authorList>
    </citation>
    <scope>NUCLEOTIDE SEQUENCE</scope>
    <source>
        <strain evidence="14">110903Hualien_Pintung</strain>
    </source>
</reference>
<keyword evidence="5 12" id="KW-0999">Mitochondrion inner membrane</keyword>
<sequence length="439" mass="49749">MLVPLRHVAPQILNSRLLCPRWSLYRALSTNAPLALRLAPPAKTGQHVRRFSWWERRFKPMDYDGLPVDIHEEATRAAILDKVMKGRNPPDLMLRCTVLDAEGSVKTISGQFKKSDLCAEHKLNPRDLRKIDSRIPNLVPTFLVRKEAFLVNILHIRALVKADTVVIFDSYGSVDSRLHSVFLYHLEHNLKLKGSGMPYEFRALESILLSVLSALEAEMVFIRNLVGGLLAELEDNIDHDRFKRLLHYSRRLASFQNRAKLVEEILEEVLSQDDDLTAMYLTDKQNGITREIEDHEDLEVLLESFSKQVEEIVNEAENISTNVQSTQEIVELILDSNRNALLSLDLKISIMTMGLGSGALIAGLFGMNLTSKVETHPWAFYGTSGFAVLLAIMVASAGLRRLAKIRKVGLSNNNGRARRRPARPWLPLPLRQRNPEGWN</sequence>
<dbReference type="Proteomes" id="UP000613580">
    <property type="component" value="Unassembled WGS sequence"/>
</dbReference>
<organism evidence="14 15">
    <name type="scientific">Mycena chlorophos</name>
    <name type="common">Agaric fungus</name>
    <name type="synonym">Agaricus chlorophos</name>
    <dbReference type="NCBI Taxonomy" id="658473"/>
    <lineage>
        <taxon>Eukaryota</taxon>
        <taxon>Fungi</taxon>
        <taxon>Dikarya</taxon>
        <taxon>Basidiomycota</taxon>
        <taxon>Agaricomycotina</taxon>
        <taxon>Agaricomycetes</taxon>
        <taxon>Agaricomycetidae</taxon>
        <taxon>Agaricales</taxon>
        <taxon>Marasmiineae</taxon>
        <taxon>Mycenaceae</taxon>
        <taxon>Mycena</taxon>
    </lineage>
</organism>
<name>A0A8H6TKA8_MYCCL</name>
<dbReference type="AlphaFoldDB" id="A0A8H6TKA8"/>
<dbReference type="PANTHER" id="PTHR13890">
    <property type="entry name" value="RNA SPLICING PROTEIN MRS2, MITOCHONDRIAL"/>
    <property type="match status" value="1"/>
</dbReference>
<keyword evidence="6 12" id="KW-0460">Magnesium</keyword>
<comment type="similarity">
    <text evidence="2 12">Belongs to the CorA metal ion transporter (MIT) (TC 1.A.35) family.</text>
</comment>
<keyword evidence="13" id="KW-0175">Coiled coil</keyword>
<evidence type="ECO:0000256" key="9">
    <source>
        <dbReference type="ARBA" id="ARBA00023065"/>
    </source>
</evidence>
<feature type="transmembrane region" description="Helical" evidence="12">
    <location>
        <begin position="378"/>
        <end position="399"/>
    </location>
</feature>
<evidence type="ECO:0000256" key="6">
    <source>
        <dbReference type="ARBA" id="ARBA00022842"/>
    </source>
</evidence>
<keyword evidence="9 12" id="KW-0406">Ion transport</keyword>
<proteinExistence type="inferred from homology"/>
<feature type="transmembrane region" description="Helical" evidence="12">
    <location>
        <begin position="348"/>
        <end position="366"/>
    </location>
</feature>
<accession>A0A8H6TKA8</accession>
<evidence type="ECO:0000256" key="3">
    <source>
        <dbReference type="ARBA" id="ARBA00022448"/>
    </source>
</evidence>
<dbReference type="Pfam" id="PF22099">
    <property type="entry name" value="MRS2-like"/>
    <property type="match status" value="1"/>
</dbReference>
<evidence type="ECO:0000256" key="8">
    <source>
        <dbReference type="ARBA" id="ARBA00022989"/>
    </source>
</evidence>